<comment type="caution">
    <text evidence="1">The sequence shown here is derived from an EMBL/GenBank/DDBJ whole genome shotgun (WGS) entry which is preliminary data.</text>
</comment>
<dbReference type="PANTHER" id="PTHR10099">
    <property type="entry name" value="PHOSPHORIBOSYLFORMYLGLYCINAMIDINE SYNTHASE"/>
    <property type="match status" value="1"/>
</dbReference>
<evidence type="ECO:0000313" key="2">
    <source>
        <dbReference type="Proteomes" id="UP000295598"/>
    </source>
</evidence>
<accession>A0A4R4K1A9</accession>
<dbReference type="Pfam" id="PF13507">
    <property type="entry name" value="GATase_5"/>
    <property type="match status" value="1"/>
</dbReference>
<dbReference type="Proteomes" id="UP000295598">
    <property type="component" value="Unassembled WGS sequence"/>
</dbReference>
<dbReference type="GO" id="GO:0004642">
    <property type="term" value="F:phosphoribosylformylglycinamidine synthase activity"/>
    <property type="evidence" value="ECO:0007669"/>
    <property type="project" value="TreeGrafter"/>
</dbReference>
<evidence type="ECO:0000313" key="1">
    <source>
        <dbReference type="EMBL" id="TDB61030.1"/>
    </source>
</evidence>
<dbReference type="GO" id="GO:0005737">
    <property type="term" value="C:cytoplasm"/>
    <property type="evidence" value="ECO:0007669"/>
    <property type="project" value="TreeGrafter"/>
</dbReference>
<sequence>MKQPGRDFWMKLIHFVFTSLDGRATVMMPHPERVSRTVNNSWHPEAWNEDGPWMRIFRNVRKQLG</sequence>
<name>A0A4R4K1A9_9GAMM</name>
<protein>
    <recommendedName>
        <fullName evidence="3">Phosphoribosylformylglycinamidine synthase</fullName>
    </recommendedName>
</protein>
<dbReference type="PANTHER" id="PTHR10099:SF1">
    <property type="entry name" value="PHOSPHORIBOSYLFORMYLGLYCINAMIDINE SYNTHASE"/>
    <property type="match status" value="1"/>
</dbReference>
<dbReference type="SUPFAM" id="SSF52317">
    <property type="entry name" value="Class I glutamine amidotransferase-like"/>
    <property type="match status" value="1"/>
</dbReference>
<evidence type="ECO:0008006" key="3">
    <source>
        <dbReference type="Google" id="ProtNLM"/>
    </source>
</evidence>
<dbReference type="AlphaFoldDB" id="A0A4R4K1A9"/>
<dbReference type="GO" id="GO:0006164">
    <property type="term" value="P:purine nucleotide biosynthetic process"/>
    <property type="evidence" value="ECO:0007669"/>
    <property type="project" value="TreeGrafter"/>
</dbReference>
<gene>
    <name evidence="1" type="ORF">C5467_05630</name>
</gene>
<reference evidence="1 2" key="1">
    <citation type="journal article" date="2019" name="Int. J. Syst. Evol. Microbiol.">
        <title>Photorhabdus khanii subsp. guanajuatensis subsp. nov., isolated from Heterorhabditis atacamensis, and Photorhabdus luminescens subsp. mexicana subsp. nov., isolated from Heterorhabditis mexicana entomopathogenic nematodes.</title>
        <authorList>
            <person name="Machado R.A.R."/>
            <person name="Bruno P."/>
            <person name="Arce C.C.M."/>
            <person name="Liechti N."/>
            <person name="Kohler A."/>
            <person name="Bernal J."/>
            <person name="Bruggmann R."/>
            <person name="Turlings T.C.J."/>
        </authorList>
    </citation>
    <scope>NUCLEOTIDE SEQUENCE [LARGE SCALE GENOMIC DNA]</scope>
    <source>
        <strain evidence="1 2">MEX20-17</strain>
    </source>
</reference>
<dbReference type="InterPro" id="IPR029062">
    <property type="entry name" value="Class_I_gatase-like"/>
</dbReference>
<organism evidence="1 2">
    <name type="scientific">Photorhabdus khanii subsp. guanajuatensis</name>
    <dbReference type="NCBI Taxonomy" id="2100166"/>
    <lineage>
        <taxon>Bacteria</taxon>
        <taxon>Pseudomonadati</taxon>
        <taxon>Pseudomonadota</taxon>
        <taxon>Gammaproteobacteria</taxon>
        <taxon>Enterobacterales</taxon>
        <taxon>Morganellaceae</taxon>
        <taxon>Photorhabdus</taxon>
    </lineage>
</organism>
<dbReference type="EMBL" id="PUJY01000006">
    <property type="protein sequence ID" value="TDB61030.1"/>
    <property type="molecule type" value="Genomic_DNA"/>
</dbReference>
<proteinExistence type="predicted"/>
<dbReference type="Gene3D" id="3.40.50.880">
    <property type="match status" value="1"/>
</dbReference>